<dbReference type="GO" id="GO:0042026">
    <property type="term" value="P:protein refolding"/>
    <property type="evidence" value="ECO:0007669"/>
    <property type="project" value="TreeGrafter"/>
</dbReference>
<accession>A0A0L7LQ76</accession>
<evidence type="ECO:0000256" key="1">
    <source>
        <dbReference type="ARBA" id="ARBA00023016"/>
    </source>
</evidence>
<dbReference type="EMBL" id="JTDY01000346">
    <property type="protein sequence ID" value="KOB77600.1"/>
    <property type="molecule type" value="Genomic_DNA"/>
</dbReference>
<dbReference type="AlphaFoldDB" id="A0A0L7LQ76"/>
<dbReference type="InterPro" id="IPR008978">
    <property type="entry name" value="HSP20-like_chaperone"/>
</dbReference>
<dbReference type="SUPFAM" id="SSF49764">
    <property type="entry name" value="HSP20-like chaperones"/>
    <property type="match status" value="1"/>
</dbReference>
<reference evidence="6 7" key="1">
    <citation type="journal article" date="2015" name="Genome Biol. Evol.">
        <title>The genome of winter moth (Operophtera brumata) provides a genomic perspective on sexual dimorphism and phenology.</title>
        <authorList>
            <person name="Derks M.F."/>
            <person name="Smit S."/>
            <person name="Salis L."/>
            <person name="Schijlen E."/>
            <person name="Bossers A."/>
            <person name="Mateman C."/>
            <person name="Pijl A.S."/>
            <person name="de Ridder D."/>
            <person name="Groenen M.A."/>
            <person name="Visser M.E."/>
            <person name="Megens H.J."/>
        </authorList>
    </citation>
    <scope>NUCLEOTIDE SEQUENCE [LARGE SCALE GENOMIC DNA]</scope>
    <source>
        <strain evidence="6">WM2013NL</strain>
        <tissue evidence="6">Head and thorax</tissue>
    </source>
</reference>
<feature type="region of interest" description="Disordered" evidence="4">
    <location>
        <begin position="157"/>
        <end position="184"/>
    </location>
</feature>
<evidence type="ECO:0000313" key="6">
    <source>
        <dbReference type="EMBL" id="KOB77600.1"/>
    </source>
</evidence>
<proteinExistence type="inferred from homology"/>
<dbReference type="Gene3D" id="2.60.40.790">
    <property type="match status" value="1"/>
</dbReference>
<protein>
    <submittedName>
        <fullName evidence="6">Small heat shock protein</fullName>
    </submittedName>
</protein>
<comment type="caution">
    <text evidence="6">The sequence shown here is derived from an EMBL/GenBank/DDBJ whole genome shotgun (WGS) entry which is preliminary data.</text>
</comment>
<dbReference type="PROSITE" id="PS01031">
    <property type="entry name" value="SHSP"/>
    <property type="match status" value="1"/>
</dbReference>
<keyword evidence="7" id="KW-1185">Reference proteome</keyword>
<dbReference type="GO" id="GO:0009408">
    <property type="term" value="P:response to heat"/>
    <property type="evidence" value="ECO:0007669"/>
    <property type="project" value="TreeGrafter"/>
</dbReference>
<comment type="similarity">
    <text evidence="2 3">Belongs to the small heat shock protein (HSP20) family.</text>
</comment>
<evidence type="ECO:0000256" key="4">
    <source>
        <dbReference type="SAM" id="MobiDB-lite"/>
    </source>
</evidence>
<evidence type="ECO:0000256" key="3">
    <source>
        <dbReference type="RuleBase" id="RU003616"/>
    </source>
</evidence>
<dbReference type="STRING" id="104452.A0A0L7LQ76"/>
<dbReference type="InterPro" id="IPR001436">
    <property type="entry name" value="Alpha-crystallin/sHSP_animal"/>
</dbReference>
<dbReference type="GO" id="GO:0005737">
    <property type="term" value="C:cytoplasm"/>
    <property type="evidence" value="ECO:0007669"/>
    <property type="project" value="TreeGrafter"/>
</dbReference>
<evidence type="ECO:0000313" key="7">
    <source>
        <dbReference type="Proteomes" id="UP000037510"/>
    </source>
</evidence>
<evidence type="ECO:0000259" key="5">
    <source>
        <dbReference type="PROSITE" id="PS01031"/>
    </source>
</evidence>
<gene>
    <name evidence="6" type="ORF">OBRU01_03827</name>
</gene>
<dbReference type="Pfam" id="PF00011">
    <property type="entry name" value="HSP20"/>
    <property type="match status" value="1"/>
</dbReference>
<dbReference type="InterPro" id="IPR002068">
    <property type="entry name" value="A-crystallin/Hsp20_dom"/>
</dbReference>
<evidence type="ECO:0000256" key="2">
    <source>
        <dbReference type="PROSITE-ProRule" id="PRU00285"/>
    </source>
</evidence>
<sequence length="184" mass="20908">MALLPYYFYDIDQPLRMMERNLFRTPNQPRDFCSPSWEIFQPLKQFSEAMNCQDTANDEDFQITVDVQHFTPEEIHVKVVNRQVIVEGKHEEKRDQHGYVSRQFVRKYTLPKGYLPDTVQSKLSSDGVLIVSAPKVLPMPSAGEKIIPITKTGPARKHISAAGGQWPVASSKSVDNHDNPASSH</sequence>
<dbReference type="Proteomes" id="UP000037510">
    <property type="component" value="Unassembled WGS sequence"/>
</dbReference>
<keyword evidence="1 6" id="KW-0346">Stress response</keyword>
<dbReference type="PRINTS" id="PR00299">
    <property type="entry name" value="ACRYSTALLIN"/>
</dbReference>
<dbReference type="PANTHER" id="PTHR45640">
    <property type="entry name" value="HEAT SHOCK PROTEIN HSP-12.2-RELATED"/>
    <property type="match status" value="1"/>
</dbReference>
<dbReference type="PANTHER" id="PTHR45640:SF13">
    <property type="entry name" value="HEAT SHOCK PROTEIN 22-RELATED"/>
    <property type="match status" value="1"/>
</dbReference>
<dbReference type="GO" id="GO:0051082">
    <property type="term" value="F:unfolded protein binding"/>
    <property type="evidence" value="ECO:0007669"/>
    <property type="project" value="TreeGrafter"/>
</dbReference>
<dbReference type="OrthoDB" id="1431247at2759"/>
<organism evidence="6 7">
    <name type="scientific">Operophtera brumata</name>
    <name type="common">Winter moth</name>
    <name type="synonym">Phalaena brumata</name>
    <dbReference type="NCBI Taxonomy" id="104452"/>
    <lineage>
        <taxon>Eukaryota</taxon>
        <taxon>Metazoa</taxon>
        <taxon>Ecdysozoa</taxon>
        <taxon>Arthropoda</taxon>
        <taxon>Hexapoda</taxon>
        <taxon>Insecta</taxon>
        <taxon>Pterygota</taxon>
        <taxon>Neoptera</taxon>
        <taxon>Endopterygota</taxon>
        <taxon>Lepidoptera</taxon>
        <taxon>Glossata</taxon>
        <taxon>Ditrysia</taxon>
        <taxon>Geometroidea</taxon>
        <taxon>Geometridae</taxon>
        <taxon>Larentiinae</taxon>
        <taxon>Operophtera</taxon>
    </lineage>
</organism>
<dbReference type="GO" id="GO:0005634">
    <property type="term" value="C:nucleus"/>
    <property type="evidence" value="ECO:0007669"/>
    <property type="project" value="TreeGrafter"/>
</dbReference>
<name>A0A0L7LQ76_OPEBR</name>
<dbReference type="CDD" id="cd06526">
    <property type="entry name" value="metazoan_ACD"/>
    <property type="match status" value="1"/>
</dbReference>
<feature type="compositionally biased region" description="Polar residues" evidence="4">
    <location>
        <begin position="168"/>
        <end position="184"/>
    </location>
</feature>
<feature type="domain" description="SHSP" evidence="5">
    <location>
        <begin position="41"/>
        <end position="152"/>
    </location>
</feature>